<dbReference type="PANTHER" id="PTHR21301">
    <property type="entry name" value="REVERSE TRANSCRIPTASE"/>
    <property type="match status" value="1"/>
</dbReference>
<sequence>MYKRLNVTDGLVPRSYGLPKIHKNEIRALQSDYKMVFDIISMYTNRGFSYVYYLLSPILATNIVIQDLKEYILSNIDIDIPVYYRYVDDILLAVEMYEILDKFNSYHNRLRFTVEHNYDRTVDFLDVNLRIVEGLIRFDNYKKPTNSGRYLNPNMITTKNINDLNNNNLKNYFTIPYMNRISEKFKFVADKNDFKIAYKPMNTLKSVIRLDKDRLDLMEHCNVVYRISYLDCDVSYVDRTKRKVKTRIRKYKANIKSKSSRTVVLKHQLEYGHELDWENILVLDSEPCFRKRLMSEMIFIKKQIKAINI</sequence>
<dbReference type="PANTHER" id="PTHR21301:SF10">
    <property type="entry name" value="REVERSE TRANSCRIPTASE DOMAIN-CONTAINING PROTEIN"/>
    <property type="match status" value="1"/>
</dbReference>
<keyword evidence="2" id="KW-1185">Reference proteome</keyword>
<dbReference type="EMBL" id="KQ981276">
    <property type="protein sequence ID" value="KYN43690.1"/>
    <property type="molecule type" value="Genomic_DNA"/>
</dbReference>
<evidence type="ECO:0000313" key="1">
    <source>
        <dbReference type="EMBL" id="KYN43690.1"/>
    </source>
</evidence>
<gene>
    <name evidence="1" type="ORF">ALC56_01952</name>
</gene>
<proteinExistence type="predicted"/>
<protein>
    <recommendedName>
        <fullName evidence="3">Reverse transcriptase domain-containing protein</fullName>
    </recommendedName>
</protein>
<organism evidence="1 2">
    <name type="scientific">Trachymyrmex septentrionalis</name>
    <dbReference type="NCBI Taxonomy" id="34720"/>
    <lineage>
        <taxon>Eukaryota</taxon>
        <taxon>Metazoa</taxon>
        <taxon>Ecdysozoa</taxon>
        <taxon>Arthropoda</taxon>
        <taxon>Hexapoda</taxon>
        <taxon>Insecta</taxon>
        <taxon>Pterygota</taxon>
        <taxon>Neoptera</taxon>
        <taxon>Endopterygota</taxon>
        <taxon>Hymenoptera</taxon>
        <taxon>Apocrita</taxon>
        <taxon>Aculeata</taxon>
        <taxon>Formicoidea</taxon>
        <taxon>Formicidae</taxon>
        <taxon>Myrmicinae</taxon>
        <taxon>Trachymyrmex</taxon>
    </lineage>
</organism>
<dbReference type="Proteomes" id="UP000078541">
    <property type="component" value="Unassembled WGS sequence"/>
</dbReference>
<evidence type="ECO:0008006" key="3">
    <source>
        <dbReference type="Google" id="ProtNLM"/>
    </source>
</evidence>
<name>A0A195FSX3_9HYME</name>
<dbReference type="AlphaFoldDB" id="A0A195FSX3"/>
<reference evidence="1 2" key="1">
    <citation type="submission" date="2016-03" db="EMBL/GenBank/DDBJ databases">
        <title>Trachymyrmex septentrionalis WGS genome.</title>
        <authorList>
            <person name="Nygaard S."/>
            <person name="Hu H."/>
            <person name="Boomsma J."/>
            <person name="Zhang G."/>
        </authorList>
    </citation>
    <scope>NUCLEOTIDE SEQUENCE [LARGE SCALE GENOMIC DNA]</scope>
    <source>
        <strain evidence="1">Tsep2-gDNA-1</strain>
        <tissue evidence="1">Whole body</tissue>
    </source>
</reference>
<evidence type="ECO:0000313" key="2">
    <source>
        <dbReference type="Proteomes" id="UP000078541"/>
    </source>
</evidence>
<accession>A0A195FSX3</accession>
<dbReference type="STRING" id="34720.A0A195FSX3"/>